<evidence type="ECO:0000256" key="11">
    <source>
        <dbReference type="PIRSR" id="PIRSR037880-1"/>
    </source>
</evidence>
<comment type="similarity">
    <text evidence="10">Belongs to the RBR family. Parkin subfamily.</text>
</comment>
<dbReference type="GO" id="GO:0000151">
    <property type="term" value="C:ubiquitin ligase complex"/>
    <property type="evidence" value="ECO:0007669"/>
    <property type="project" value="UniProtKB-UniRule"/>
</dbReference>
<dbReference type="SUPFAM" id="SSF54236">
    <property type="entry name" value="Ubiquitin-like"/>
    <property type="match status" value="1"/>
</dbReference>
<dbReference type="GO" id="GO:0006914">
    <property type="term" value="P:autophagy"/>
    <property type="evidence" value="ECO:0007669"/>
    <property type="project" value="UniProtKB-UniRule"/>
</dbReference>
<dbReference type="PRINTS" id="PR01475">
    <property type="entry name" value="PARKIN"/>
</dbReference>
<dbReference type="PROSITE" id="PS51873">
    <property type="entry name" value="TRIAD"/>
    <property type="match status" value="1"/>
</dbReference>
<evidence type="ECO:0000256" key="1">
    <source>
        <dbReference type="ARBA" id="ARBA00001798"/>
    </source>
</evidence>
<evidence type="ECO:0000256" key="8">
    <source>
        <dbReference type="ARBA" id="ARBA00022786"/>
    </source>
</evidence>
<comment type="catalytic activity">
    <reaction evidence="1 10">
        <text>[E2 ubiquitin-conjugating enzyme]-S-ubiquitinyl-L-cysteine + [acceptor protein]-L-lysine = [E2 ubiquitin-conjugating enzyme]-L-cysteine + [acceptor protein]-N(6)-ubiquitinyl-L-lysine.</text>
        <dbReference type="EC" id="2.3.2.31"/>
    </reaction>
</comment>
<evidence type="ECO:0000256" key="6">
    <source>
        <dbReference type="ARBA" id="ARBA00022737"/>
    </source>
</evidence>
<feature type="active site" evidence="11">
    <location>
        <position position="360"/>
    </location>
</feature>
<comment type="caution">
    <text evidence="14">The sequence shown here is derived from an EMBL/GenBank/DDBJ whole genome shotgun (WGS) entry which is preliminary data.</text>
</comment>
<keyword evidence="10" id="KW-0072">Autophagy</keyword>
<sequence>MDELLVVVHNRANHSKRSLSIPFSLNDTVRSFEERISQKVGVPRHLLRVVLCGRALEETTLLRELLLGPTTSLVVFVDNPTHSVVESSDSTGVDATPIRSTPEIGSFYVWCKQCGDIQRGKLRVYCDRCSSSALLLSREPSCWRDVTKSHQIEVNCADCSSSAHALFQFKCVSCNQIGAVLSQVRGNWEQTECSVCLDVHTNYLFDFGCHHLICRQCFEECLFFALKETRFVFRPAIGFTITCPHPGCERCVTDAHHFRVLGEEKYKAYQKMATEKLIALDNEGWVEVFCPYPDCNSSFFWESENDDGLTSCPDCLRLFCRLCKSADCICGTDDPSTTTIQATTKKCPGCGASTERNEGCTHMHCIVCKMDWCFICVAQWTEDCQWNHWFA</sequence>
<dbReference type="InterPro" id="IPR054694">
    <property type="entry name" value="Parkin-like_IBR"/>
</dbReference>
<evidence type="ECO:0000256" key="9">
    <source>
        <dbReference type="ARBA" id="ARBA00022833"/>
    </source>
</evidence>
<keyword evidence="8 10" id="KW-0833">Ubl conjugation pathway</keyword>
<dbReference type="InterPro" id="IPR029071">
    <property type="entry name" value="Ubiquitin-like_domsf"/>
</dbReference>
<keyword evidence="9 10" id="KW-0862">Zinc</keyword>
<keyword evidence="15" id="KW-1185">Reference proteome</keyword>
<evidence type="ECO:0000256" key="7">
    <source>
        <dbReference type="ARBA" id="ARBA00022771"/>
    </source>
</evidence>
<dbReference type="Pfam" id="PF17976">
    <property type="entry name" value="zf-RING_12"/>
    <property type="match status" value="1"/>
</dbReference>
<dbReference type="InterPro" id="IPR041170">
    <property type="entry name" value="Znf-RING_14"/>
</dbReference>
<feature type="domain" description="Ubiquitin-like" evidence="12">
    <location>
        <begin position="4"/>
        <end position="82"/>
    </location>
</feature>
<keyword evidence="4" id="KW-0808">Transferase</keyword>
<dbReference type="GO" id="GO:0008270">
    <property type="term" value="F:zinc ion binding"/>
    <property type="evidence" value="ECO:0007669"/>
    <property type="project" value="UniProtKB-KW"/>
</dbReference>
<dbReference type="GO" id="GO:0005739">
    <property type="term" value="C:mitochondrion"/>
    <property type="evidence" value="ECO:0007669"/>
    <property type="project" value="UniProtKB-SubCell"/>
</dbReference>
<dbReference type="AlphaFoldDB" id="A0AAD5RAG8"/>
<evidence type="ECO:0000256" key="10">
    <source>
        <dbReference type="PIRNR" id="PIRNR037880"/>
    </source>
</evidence>
<comment type="subunit">
    <text evidence="10">Forms an E3 ubiquitin ligase complex.</text>
</comment>
<dbReference type="InterPro" id="IPR044066">
    <property type="entry name" value="TRIAD_supradom"/>
</dbReference>
<dbReference type="InterPro" id="IPR000626">
    <property type="entry name" value="Ubiquitin-like_dom"/>
</dbReference>
<dbReference type="GO" id="GO:0009893">
    <property type="term" value="P:positive regulation of metabolic process"/>
    <property type="evidence" value="ECO:0007669"/>
    <property type="project" value="UniProtKB-ARBA"/>
</dbReference>
<dbReference type="Gene3D" id="3.10.20.90">
    <property type="entry name" value="Phosphatidylinositol 3-kinase Catalytic Subunit, Chain A, domain 1"/>
    <property type="match status" value="1"/>
</dbReference>
<reference evidence="14" key="1">
    <citation type="submission" date="2021-06" db="EMBL/GenBank/DDBJ databases">
        <title>Parelaphostrongylus tenuis whole genome reference sequence.</title>
        <authorList>
            <person name="Garwood T.J."/>
            <person name="Larsen P.A."/>
            <person name="Fountain-Jones N.M."/>
            <person name="Garbe J.R."/>
            <person name="Macchietto M.G."/>
            <person name="Kania S.A."/>
            <person name="Gerhold R.W."/>
            <person name="Richards J.E."/>
            <person name="Wolf T.M."/>
        </authorList>
    </citation>
    <scope>NUCLEOTIDE SEQUENCE</scope>
    <source>
        <strain evidence="14">MNPRO001-30</strain>
        <tissue evidence="14">Meninges</tissue>
    </source>
</reference>
<evidence type="ECO:0000256" key="3">
    <source>
        <dbReference type="ARBA" id="ARBA00022553"/>
    </source>
</evidence>
<keyword evidence="10" id="KW-0832">Ubl conjugation</keyword>
<name>A0AAD5RAG8_PARTN</name>
<keyword evidence="5 10" id="KW-0479">Metal-binding</keyword>
<evidence type="ECO:0000313" key="15">
    <source>
        <dbReference type="Proteomes" id="UP001196413"/>
    </source>
</evidence>
<dbReference type="GO" id="GO:0016567">
    <property type="term" value="P:protein ubiquitination"/>
    <property type="evidence" value="ECO:0007669"/>
    <property type="project" value="UniProtKB-UniRule"/>
</dbReference>
<accession>A0AAD5RAG8</accession>
<keyword evidence="3" id="KW-0597">Phosphoprotein</keyword>
<proteinExistence type="inferred from homology"/>
<evidence type="ECO:0000259" key="12">
    <source>
        <dbReference type="PROSITE" id="PS50053"/>
    </source>
</evidence>
<dbReference type="InterPro" id="IPR003977">
    <property type="entry name" value="Parkin"/>
</dbReference>
<comment type="pathway">
    <text evidence="2 10">Protein modification; protein ubiquitination.</text>
</comment>
<dbReference type="PIRSF" id="PIRSF037880">
    <property type="entry name" value="Parkin"/>
    <property type="match status" value="1"/>
</dbReference>
<evidence type="ECO:0000256" key="5">
    <source>
        <dbReference type="ARBA" id="ARBA00022723"/>
    </source>
</evidence>
<protein>
    <recommendedName>
        <fullName evidence="10">E3 ubiquitin-protein ligase parkin</fullName>
        <ecNumber evidence="10">2.3.2.31</ecNumber>
    </recommendedName>
</protein>
<dbReference type="EMBL" id="JAHQIW010007148">
    <property type="protein sequence ID" value="KAJ1372481.1"/>
    <property type="molecule type" value="Genomic_DNA"/>
</dbReference>
<comment type="subcellular location">
    <subcellularLocation>
        <location evidence="10">Mitochondrion</location>
    </subcellularLocation>
</comment>
<evidence type="ECO:0000256" key="4">
    <source>
        <dbReference type="ARBA" id="ARBA00022679"/>
    </source>
</evidence>
<keyword evidence="10" id="KW-0496">Mitochondrion</keyword>
<dbReference type="Pfam" id="PF17978">
    <property type="entry name" value="zf-RING_14"/>
    <property type="match status" value="1"/>
</dbReference>
<dbReference type="GO" id="GO:0005829">
    <property type="term" value="C:cytosol"/>
    <property type="evidence" value="ECO:0007669"/>
    <property type="project" value="InterPro"/>
</dbReference>
<dbReference type="GO" id="GO:0061630">
    <property type="term" value="F:ubiquitin protein ligase activity"/>
    <property type="evidence" value="ECO:0007669"/>
    <property type="project" value="UniProtKB-EC"/>
</dbReference>
<keyword evidence="6" id="KW-0677">Repeat</keyword>
<organism evidence="14 15">
    <name type="scientific">Parelaphostrongylus tenuis</name>
    <name type="common">Meningeal worm</name>
    <dbReference type="NCBI Taxonomy" id="148309"/>
    <lineage>
        <taxon>Eukaryota</taxon>
        <taxon>Metazoa</taxon>
        <taxon>Ecdysozoa</taxon>
        <taxon>Nematoda</taxon>
        <taxon>Chromadorea</taxon>
        <taxon>Rhabditida</taxon>
        <taxon>Rhabditina</taxon>
        <taxon>Rhabditomorpha</taxon>
        <taxon>Strongyloidea</taxon>
        <taxon>Metastrongylidae</taxon>
        <taxon>Parelaphostrongylus</taxon>
    </lineage>
</organism>
<dbReference type="Pfam" id="PF00240">
    <property type="entry name" value="ubiquitin"/>
    <property type="match status" value="1"/>
</dbReference>
<feature type="domain" description="RING-type" evidence="13">
    <location>
        <begin position="189"/>
        <end position="391"/>
    </location>
</feature>
<dbReference type="PANTHER" id="PTHR11685">
    <property type="entry name" value="RBR FAMILY RING FINGER AND IBR DOMAIN-CONTAINING"/>
    <property type="match status" value="1"/>
</dbReference>
<gene>
    <name evidence="14" type="ORF">KIN20_034651</name>
</gene>
<dbReference type="SUPFAM" id="SSF57850">
    <property type="entry name" value="RING/U-box"/>
    <property type="match status" value="2"/>
</dbReference>
<dbReference type="Proteomes" id="UP001196413">
    <property type="component" value="Unassembled WGS sequence"/>
</dbReference>
<dbReference type="EC" id="2.3.2.31" evidence="10"/>
<dbReference type="PROSITE" id="PS50053">
    <property type="entry name" value="UBIQUITIN_2"/>
    <property type="match status" value="1"/>
</dbReference>
<dbReference type="Pfam" id="PF22605">
    <property type="entry name" value="IBR_2"/>
    <property type="match status" value="1"/>
</dbReference>
<evidence type="ECO:0000259" key="13">
    <source>
        <dbReference type="PROSITE" id="PS51873"/>
    </source>
</evidence>
<dbReference type="InterPro" id="IPR031127">
    <property type="entry name" value="E3_UB_ligase_RBR"/>
</dbReference>
<dbReference type="InterPro" id="IPR041565">
    <property type="entry name" value="Parkin_Znf-RING"/>
</dbReference>
<keyword evidence="7" id="KW-0863">Zinc-finger</keyword>
<evidence type="ECO:0000313" key="14">
    <source>
        <dbReference type="EMBL" id="KAJ1372481.1"/>
    </source>
</evidence>
<comment type="function">
    <text evidence="10">Functions within a multiprotein E3 ubiquitin ligase complex, catalyzing the covalent attachment of ubiquitin moieties onto substrate proteins.</text>
</comment>
<evidence type="ECO:0000256" key="2">
    <source>
        <dbReference type="ARBA" id="ARBA00004906"/>
    </source>
</evidence>
<dbReference type="Gene3D" id="1.20.120.1750">
    <property type="match status" value="1"/>
</dbReference>